<proteinExistence type="predicted"/>
<keyword evidence="2" id="KW-0812">Transmembrane</keyword>
<feature type="transmembrane region" description="Helical" evidence="2">
    <location>
        <begin position="12"/>
        <end position="32"/>
    </location>
</feature>
<sequence length="267" mass="26552">MLAEYLTRGVKAGVVAGLVFGLFVAVAANPLVAHADAVNHAAGEPDHGVDAEHHPDAHGHGADGSEGGGHHETAVSAAVAGVVSVLAGVAWAVALGGVFFGLAFYFLEPAIPGTGATKSYLLGAAGFVTVSGAPWLVLPPASPGAEQSLAVATRLPLYAGMMVAGAVACLLAGYAYNRLAESNGRILATLGASLSLCLLAVPAALAPANAVQGALSPALRNGLVGLFAFGQVVLWLILSVAHAQLRSGEPSGSDRSTTDSRPVVTAD</sequence>
<feature type="transmembrane region" description="Helical" evidence="2">
    <location>
        <begin position="119"/>
        <end position="137"/>
    </location>
</feature>
<evidence type="ECO:0000313" key="3">
    <source>
        <dbReference type="EMBL" id="MBV0926082.1"/>
    </source>
</evidence>
<evidence type="ECO:0000256" key="1">
    <source>
        <dbReference type="SAM" id="MobiDB-lite"/>
    </source>
</evidence>
<feature type="transmembrane region" description="Helical" evidence="2">
    <location>
        <begin position="186"/>
        <end position="206"/>
    </location>
</feature>
<comment type="caution">
    <text evidence="3">The sequence shown here is derived from an EMBL/GenBank/DDBJ whole genome shotgun (WGS) entry which is preliminary data.</text>
</comment>
<feature type="transmembrane region" description="Helical" evidence="2">
    <location>
        <begin position="218"/>
        <end position="238"/>
    </location>
</feature>
<reference evidence="3 4" key="1">
    <citation type="submission" date="2021-06" db="EMBL/GenBank/DDBJ databases">
        <title>New haloarchaea isolates fom saline soil.</title>
        <authorList>
            <person name="Duran-Viseras A."/>
            <person name="Sanchez-Porro C.S."/>
            <person name="Ventosa A."/>
        </authorList>
    </citation>
    <scope>NUCLEOTIDE SEQUENCE [LARGE SCALE GENOMIC DNA]</scope>
    <source>
        <strain evidence="3 4">JCM 183640</strain>
    </source>
</reference>
<organism evidence="3 4">
    <name type="scientific">Haloarcula limicola</name>
    <dbReference type="NCBI Taxonomy" id="1429915"/>
    <lineage>
        <taxon>Archaea</taxon>
        <taxon>Methanobacteriati</taxon>
        <taxon>Methanobacteriota</taxon>
        <taxon>Stenosarchaea group</taxon>
        <taxon>Halobacteria</taxon>
        <taxon>Halobacteriales</taxon>
        <taxon>Haloarculaceae</taxon>
        <taxon>Haloarcula</taxon>
    </lineage>
</organism>
<dbReference type="OrthoDB" id="170869at2157"/>
<feature type="transmembrane region" description="Helical" evidence="2">
    <location>
        <begin position="157"/>
        <end position="174"/>
    </location>
</feature>
<keyword evidence="2" id="KW-0472">Membrane</keyword>
<dbReference type="EMBL" id="JAHQXF010000003">
    <property type="protein sequence ID" value="MBV0926082.1"/>
    <property type="molecule type" value="Genomic_DNA"/>
</dbReference>
<feature type="region of interest" description="Disordered" evidence="1">
    <location>
        <begin position="247"/>
        <end position="267"/>
    </location>
</feature>
<evidence type="ECO:0000313" key="4">
    <source>
        <dbReference type="Proteomes" id="UP000766550"/>
    </source>
</evidence>
<dbReference type="InterPro" id="IPR012666">
    <property type="entry name" value="CbtA_put"/>
</dbReference>
<gene>
    <name evidence="3" type="ORF">KTS45_17900</name>
</gene>
<dbReference type="RefSeq" id="WP_162318718.1">
    <property type="nucleotide sequence ID" value="NZ_JAHQXF010000003.1"/>
</dbReference>
<name>A0A8J8C593_9EURY</name>
<feature type="compositionally biased region" description="Basic and acidic residues" evidence="1">
    <location>
        <begin position="43"/>
        <end position="71"/>
    </location>
</feature>
<protein>
    <submittedName>
        <fullName evidence="3">CbtA family protein</fullName>
    </submittedName>
</protein>
<feature type="region of interest" description="Disordered" evidence="1">
    <location>
        <begin position="42"/>
        <end position="71"/>
    </location>
</feature>
<feature type="transmembrane region" description="Helical" evidence="2">
    <location>
        <begin position="74"/>
        <end position="107"/>
    </location>
</feature>
<dbReference type="Proteomes" id="UP000766550">
    <property type="component" value="Unassembled WGS sequence"/>
</dbReference>
<accession>A0A8J8C593</accession>
<dbReference type="Pfam" id="PF09490">
    <property type="entry name" value="CbtA"/>
    <property type="match status" value="1"/>
</dbReference>
<keyword evidence="2" id="KW-1133">Transmembrane helix</keyword>
<keyword evidence="4" id="KW-1185">Reference proteome</keyword>
<evidence type="ECO:0000256" key="2">
    <source>
        <dbReference type="SAM" id="Phobius"/>
    </source>
</evidence>
<dbReference type="AlphaFoldDB" id="A0A8J8C593"/>